<organism evidence="3 4">
    <name type="scientific">Rheinheimera tangshanensis</name>
    <dbReference type="NCBI Taxonomy" id="400153"/>
    <lineage>
        <taxon>Bacteria</taxon>
        <taxon>Pseudomonadati</taxon>
        <taxon>Pseudomonadota</taxon>
        <taxon>Gammaproteobacteria</taxon>
        <taxon>Chromatiales</taxon>
        <taxon>Chromatiaceae</taxon>
        <taxon>Rheinheimera</taxon>
    </lineage>
</organism>
<feature type="signal peptide" evidence="1">
    <location>
        <begin position="1"/>
        <end position="19"/>
    </location>
</feature>
<dbReference type="RefSeq" id="WP_147905228.1">
    <property type="nucleotide sequence ID" value="NZ_BAAAGC010000010.1"/>
</dbReference>
<feature type="chain" id="PRO_5023082881" description="PBP domain-containing protein" evidence="1">
    <location>
        <begin position="20"/>
        <end position="137"/>
    </location>
</feature>
<keyword evidence="4" id="KW-1185">Reference proteome</keyword>
<dbReference type="Proteomes" id="UP000321814">
    <property type="component" value="Unassembled WGS sequence"/>
</dbReference>
<protein>
    <recommendedName>
        <fullName evidence="2">PBP domain-containing protein</fullName>
    </recommendedName>
</protein>
<evidence type="ECO:0000256" key="1">
    <source>
        <dbReference type="SAM" id="SignalP"/>
    </source>
</evidence>
<dbReference type="AlphaFoldDB" id="A0A5C8LLU0"/>
<dbReference type="Pfam" id="PF12849">
    <property type="entry name" value="PBP_like_2"/>
    <property type="match status" value="1"/>
</dbReference>
<evidence type="ECO:0000313" key="3">
    <source>
        <dbReference type="EMBL" id="TXK78306.1"/>
    </source>
</evidence>
<comment type="caution">
    <text evidence="3">The sequence shown here is derived from an EMBL/GenBank/DDBJ whole genome shotgun (WGS) entry which is preliminary data.</text>
</comment>
<feature type="domain" description="PBP" evidence="2">
    <location>
        <begin position="22"/>
        <end position="129"/>
    </location>
</feature>
<gene>
    <name evidence="3" type="ORF">FU839_16385</name>
</gene>
<accession>A0A5C8LLU0</accession>
<dbReference type="OrthoDB" id="5368544at2"/>
<evidence type="ECO:0000313" key="4">
    <source>
        <dbReference type="Proteomes" id="UP000321814"/>
    </source>
</evidence>
<reference evidence="3 4" key="1">
    <citation type="submission" date="2019-08" db="EMBL/GenBank/DDBJ databases">
        <title>Draft genome analysis of Rheinheimera tangshanensis isolated from the roots of fresh rice plants (Oryza sativa).</title>
        <authorList>
            <person name="Yu Q."/>
            <person name="Qi Y."/>
            <person name="Zhang H."/>
            <person name="Pu J."/>
        </authorList>
    </citation>
    <scope>NUCLEOTIDE SEQUENCE [LARGE SCALE GENOMIC DNA]</scope>
    <source>
        <strain evidence="3 4">JA3-B52</strain>
    </source>
</reference>
<dbReference type="EMBL" id="VRLR01000013">
    <property type="protein sequence ID" value="TXK78306.1"/>
    <property type="molecule type" value="Genomic_DNA"/>
</dbReference>
<keyword evidence="1" id="KW-0732">Signal</keyword>
<dbReference type="InterPro" id="IPR024370">
    <property type="entry name" value="PBP_domain"/>
</dbReference>
<dbReference type="SUPFAM" id="SSF53850">
    <property type="entry name" value="Periplasmic binding protein-like II"/>
    <property type="match status" value="1"/>
</dbReference>
<dbReference type="Gene3D" id="3.40.190.10">
    <property type="entry name" value="Periplasmic binding protein-like II"/>
    <property type="match status" value="1"/>
</dbReference>
<evidence type="ECO:0000259" key="2">
    <source>
        <dbReference type="Pfam" id="PF12849"/>
    </source>
</evidence>
<name>A0A5C8LLU0_9GAMM</name>
<sequence>MKIKFVTACVVLWTGYASATEVVTHPAVPMDQLTVTQLRGIYSMRQQNWPDGTAVRVFVLPAKNPIHQTFAKEKLQMFPYQLDRIWQKITYSGLGAAPVVLTSEQQMREMVANTEGAIGYIENSDELSKLKVIRVTQ</sequence>
<proteinExistence type="predicted"/>